<dbReference type="InterPro" id="IPR001789">
    <property type="entry name" value="Sig_transdc_resp-reg_receiver"/>
</dbReference>
<evidence type="ECO:0000256" key="1">
    <source>
        <dbReference type="ARBA" id="ARBA00000085"/>
    </source>
</evidence>
<dbReference type="Gene3D" id="3.30.565.10">
    <property type="entry name" value="Histidine kinase-like ATPase, C-terminal domain"/>
    <property type="match status" value="1"/>
</dbReference>
<dbReference type="Pfam" id="PF00072">
    <property type="entry name" value="Response_reg"/>
    <property type="match status" value="1"/>
</dbReference>
<dbReference type="Pfam" id="PF00512">
    <property type="entry name" value="HisKA"/>
    <property type="match status" value="1"/>
</dbReference>
<dbReference type="InterPro" id="IPR036097">
    <property type="entry name" value="HisK_dim/P_sf"/>
</dbReference>
<dbReference type="InterPro" id="IPR005467">
    <property type="entry name" value="His_kinase_dom"/>
</dbReference>
<dbReference type="AlphaFoldDB" id="A0A286GQJ0"/>
<dbReference type="SMART" id="SM00388">
    <property type="entry name" value="HisKA"/>
    <property type="match status" value="1"/>
</dbReference>
<dbReference type="SMART" id="SM00342">
    <property type="entry name" value="HTH_ARAC"/>
    <property type="match status" value="1"/>
</dbReference>
<keyword evidence="6" id="KW-0804">Transcription</keyword>
<dbReference type="PROSITE" id="PS50110">
    <property type="entry name" value="RESPONSE_REGULATORY"/>
    <property type="match status" value="1"/>
</dbReference>
<feature type="domain" description="HTH araC/xylS-type" evidence="9">
    <location>
        <begin position="530"/>
        <end position="629"/>
    </location>
</feature>
<dbReference type="PROSITE" id="PS00041">
    <property type="entry name" value="HTH_ARAC_FAMILY_1"/>
    <property type="match status" value="1"/>
</dbReference>
<dbReference type="CDD" id="cd00082">
    <property type="entry name" value="HisKA"/>
    <property type="match status" value="1"/>
</dbReference>
<dbReference type="PANTHER" id="PTHR43547:SF2">
    <property type="entry name" value="HYBRID SIGNAL TRANSDUCTION HISTIDINE KINASE C"/>
    <property type="match status" value="1"/>
</dbReference>
<dbReference type="PRINTS" id="PR00344">
    <property type="entry name" value="BCTRLSENSOR"/>
</dbReference>
<keyword evidence="8" id="KW-0472">Membrane</keyword>
<evidence type="ECO:0000256" key="8">
    <source>
        <dbReference type="SAM" id="Phobius"/>
    </source>
</evidence>
<keyword evidence="12" id="KW-0808">Transferase</keyword>
<dbReference type="InterPro" id="IPR004358">
    <property type="entry name" value="Sig_transdc_His_kin-like_C"/>
</dbReference>
<dbReference type="EMBL" id="OCNH01000007">
    <property type="protein sequence ID" value="SOD97793.1"/>
    <property type="molecule type" value="Genomic_DNA"/>
</dbReference>
<dbReference type="InterPro" id="IPR018062">
    <property type="entry name" value="HTH_AraC-typ_CS"/>
</dbReference>
<reference evidence="13" key="1">
    <citation type="submission" date="2017-09" db="EMBL/GenBank/DDBJ databases">
        <authorList>
            <person name="Varghese N."/>
            <person name="Submissions S."/>
        </authorList>
    </citation>
    <scope>NUCLEOTIDE SEQUENCE [LARGE SCALE GENOMIC DNA]</scope>
    <source>
        <strain evidence="13">DSM 29961</strain>
    </source>
</reference>
<evidence type="ECO:0000313" key="13">
    <source>
        <dbReference type="Proteomes" id="UP000219452"/>
    </source>
</evidence>
<keyword evidence="5" id="KW-0238">DNA-binding</keyword>
<dbReference type="PROSITE" id="PS50109">
    <property type="entry name" value="HIS_KIN"/>
    <property type="match status" value="1"/>
</dbReference>
<dbReference type="InterPro" id="IPR036890">
    <property type="entry name" value="HATPase_C_sf"/>
</dbReference>
<dbReference type="Proteomes" id="UP000219452">
    <property type="component" value="Unassembled WGS sequence"/>
</dbReference>
<gene>
    <name evidence="12" type="ORF">SAMN06269250_5923</name>
</gene>
<dbReference type="GO" id="GO:0043565">
    <property type="term" value="F:sequence-specific DNA binding"/>
    <property type="evidence" value="ECO:0007669"/>
    <property type="project" value="InterPro"/>
</dbReference>
<organism evidence="12 13">
    <name type="scientific">Spirosoma fluviale</name>
    <dbReference type="NCBI Taxonomy" id="1597977"/>
    <lineage>
        <taxon>Bacteria</taxon>
        <taxon>Pseudomonadati</taxon>
        <taxon>Bacteroidota</taxon>
        <taxon>Cytophagia</taxon>
        <taxon>Cytophagales</taxon>
        <taxon>Cytophagaceae</taxon>
        <taxon>Spirosoma</taxon>
    </lineage>
</organism>
<keyword evidence="12" id="KW-0418">Kinase</keyword>
<dbReference type="InterPro" id="IPR003661">
    <property type="entry name" value="HisK_dim/P_dom"/>
</dbReference>
<proteinExistence type="predicted"/>
<dbReference type="SUPFAM" id="SSF55874">
    <property type="entry name" value="ATPase domain of HSP90 chaperone/DNA topoisomerase II/histidine kinase"/>
    <property type="match status" value="1"/>
</dbReference>
<sequence>MNLVIRLLLFTCLLGECYIGSIQAQQSILPSPKRQDSWESQMINILIQVDPKFWKTTWYLILALCALFSICLWTVMSLNRQCRLRKELARKVLEAASLHDIDTVKSQYFANVTHDFRTPLTIILNAHEQLAKTTLTELQQQQTDIIQRHAHQLLRLITEALDITRLDAGKLESSTQLGDPVAFIREVVAQFGGLARQSKIDLTFNSDEQMVTSASGQSGDILYSFDGDKWEKITYNLLANALKFTPAGGSVCVTGFISRTDRFTIRVADTGIGIPKDQLARIFERFYQVDEGSTRAYSGTGIGLALVRELTDWLGGSVAVESEVGGGSVLTIELPLIPQSTIEPWPSKPALPQRHPIMKMPIRSIAVSPSSIQRNFSVDKPLVLVVEDNKDLRTQLIDFLSVQYWLLSAPNGCQGLEQALAEVPDLIVSDVMMPEMDGYELVERLKSNERTSHIPVILLTARSSPESRLKGLQAGADDYLGKPFSLIELELRINNGLRTRQNLQKQFMAQPVLTVSAPTPESDREARFLSRVHQAILDNIELETLDVEWLASQAGMSRTQLHRKLTALTNLSPNRFIHRVRLERAAELLKEGELNVAQVAYKVGYNSQSYFAKVFQDYFGYSPAKFKGTI</sequence>
<dbReference type="EC" id="2.7.13.3" evidence="2"/>
<evidence type="ECO:0000256" key="7">
    <source>
        <dbReference type="PROSITE-ProRule" id="PRU00169"/>
    </source>
</evidence>
<dbReference type="GO" id="GO:0000155">
    <property type="term" value="F:phosphorelay sensor kinase activity"/>
    <property type="evidence" value="ECO:0007669"/>
    <property type="project" value="InterPro"/>
</dbReference>
<dbReference type="Pfam" id="PF02518">
    <property type="entry name" value="HATPase_c"/>
    <property type="match status" value="1"/>
</dbReference>
<dbReference type="PROSITE" id="PS01124">
    <property type="entry name" value="HTH_ARAC_FAMILY_2"/>
    <property type="match status" value="1"/>
</dbReference>
<evidence type="ECO:0000259" key="11">
    <source>
        <dbReference type="PROSITE" id="PS50110"/>
    </source>
</evidence>
<dbReference type="Pfam" id="PF12833">
    <property type="entry name" value="HTH_18"/>
    <property type="match status" value="1"/>
</dbReference>
<evidence type="ECO:0000256" key="3">
    <source>
        <dbReference type="ARBA" id="ARBA00022553"/>
    </source>
</evidence>
<evidence type="ECO:0000259" key="10">
    <source>
        <dbReference type="PROSITE" id="PS50109"/>
    </source>
</evidence>
<evidence type="ECO:0000313" key="12">
    <source>
        <dbReference type="EMBL" id="SOD97793.1"/>
    </source>
</evidence>
<dbReference type="SUPFAM" id="SSF46689">
    <property type="entry name" value="Homeodomain-like"/>
    <property type="match status" value="1"/>
</dbReference>
<dbReference type="InterPro" id="IPR003594">
    <property type="entry name" value="HATPase_dom"/>
</dbReference>
<keyword evidence="8" id="KW-0812">Transmembrane</keyword>
<dbReference type="SMART" id="SM00448">
    <property type="entry name" value="REC"/>
    <property type="match status" value="1"/>
</dbReference>
<dbReference type="InterPro" id="IPR009057">
    <property type="entry name" value="Homeodomain-like_sf"/>
</dbReference>
<keyword evidence="8" id="KW-1133">Transmembrane helix</keyword>
<feature type="domain" description="Histidine kinase" evidence="10">
    <location>
        <begin position="111"/>
        <end position="338"/>
    </location>
</feature>
<dbReference type="Gene3D" id="1.10.10.60">
    <property type="entry name" value="Homeodomain-like"/>
    <property type="match status" value="2"/>
</dbReference>
<dbReference type="InterPro" id="IPR018060">
    <property type="entry name" value="HTH_AraC"/>
</dbReference>
<dbReference type="SUPFAM" id="SSF52172">
    <property type="entry name" value="CheY-like"/>
    <property type="match status" value="1"/>
</dbReference>
<comment type="catalytic activity">
    <reaction evidence="1">
        <text>ATP + protein L-histidine = ADP + protein N-phospho-L-histidine.</text>
        <dbReference type="EC" id="2.7.13.3"/>
    </reaction>
</comment>
<dbReference type="SUPFAM" id="SSF47384">
    <property type="entry name" value="Homodimeric domain of signal transducing histidine kinase"/>
    <property type="match status" value="1"/>
</dbReference>
<dbReference type="SMART" id="SM00387">
    <property type="entry name" value="HATPase_c"/>
    <property type="match status" value="1"/>
</dbReference>
<accession>A0A286GQJ0</accession>
<dbReference type="Gene3D" id="1.10.287.130">
    <property type="match status" value="1"/>
</dbReference>
<evidence type="ECO:0000256" key="6">
    <source>
        <dbReference type="ARBA" id="ARBA00023163"/>
    </source>
</evidence>
<feature type="modified residue" description="4-aspartylphosphate" evidence="7">
    <location>
        <position position="430"/>
    </location>
</feature>
<dbReference type="OrthoDB" id="914334at2"/>
<protein>
    <recommendedName>
        <fullName evidence="2">histidine kinase</fullName>
        <ecNumber evidence="2">2.7.13.3</ecNumber>
    </recommendedName>
</protein>
<feature type="transmembrane region" description="Helical" evidence="8">
    <location>
        <begin position="58"/>
        <end position="78"/>
    </location>
</feature>
<feature type="domain" description="Response regulatory" evidence="11">
    <location>
        <begin position="382"/>
        <end position="497"/>
    </location>
</feature>
<dbReference type="Gene3D" id="3.40.50.2300">
    <property type="match status" value="1"/>
</dbReference>
<evidence type="ECO:0000256" key="5">
    <source>
        <dbReference type="ARBA" id="ARBA00023125"/>
    </source>
</evidence>
<dbReference type="PANTHER" id="PTHR43547">
    <property type="entry name" value="TWO-COMPONENT HISTIDINE KINASE"/>
    <property type="match status" value="1"/>
</dbReference>
<keyword evidence="3 7" id="KW-0597">Phosphoprotein</keyword>
<keyword evidence="4" id="KW-0805">Transcription regulation</keyword>
<name>A0A286GQJ0_9BACT</name>
<evidence type="ECO:0000256" key="4">
    <source>
        <dbReference type="ARBA" id="ARBA00023015"/>
    </source>
</evidence>
<keyword evidence="13" id="KW-1185">Reference proteome</keyword>
<evidence type="ECO:0000256" key="2">
    <source>
        <dbReference type="ARBA" id="ARBA00012438"/>
    </source>
</evidence>
<evidence type="ECO:0000259" key="9">
    <source>
        <dbReference type="PROSITE" id="PS01124"/>
    </source>
</evidence>
<dbReference type="InterPro" id="IPR011006">
    <property type="entry name" value="CheY-like_superfamily"/>
</dbReference>
<dbReference type="GO" id="GO:0003700">
    <property type="term" value="F:DNA-binding transcription factor activity"/>
    <property type="evidence" value="ECO:0007669"/>
    <property type="project" value="InterPro"/>
</dbReference>